<name>A0A4V3DQ25_9LIST</name>
<dbReference type="EMBL" id="SNZK01000002">
    <property type="protein sequence ID" value="TDR54556.1"/>
    <property type="molecule type" value="Genomic_DNA"/>
</dbReference>
<keyword evidence="1" id="KW-1133">Transmembrane helix</keyword>
<evidence type="ECO:0000313" key="3">
    <source>
        <dbReference type="Proteomes" id="UP000295558"/>
    </source>
</evidence>
<dbReference type="Proteomes" id="UP000295558">
    <property type="component" value="Unassembled WGS sequence"/>
</dbReference>
<keyword evidence="3" id="KW-1185">Reference proteome</keyword>
<feature type="transmembrane region" description="Helical" evidence="1">
    <location>
        <begin position="6"/>
        <end position="27"/>
    </location>
</feature>
<sequence length="77" mass="8982">MLSGRRIIFTILFINLLTMNILPLDVLRQLFTISMLYCKSFLNNHFSPDLLMDILSTKESNFIITPYAYQKFAEKGC</sequence>
<keyword evidence="1" id="KW-0812">Transmembrane</keyword>
<evidence type="ECO:0000256" key="1">
    <source>
        <dbReference type="SAM" id="Phobius"/>
    </source>
</evidence>
<evidence type="ECO:0000313" key="2">
    <source>
        <dbReference type="EMBL" id="TDR54556.1"/>
    </source>
</evidence>
<organism evidence="2 3">
    <name type="scientific">Listeria rocourtiae</name>
    <dbReference type="NCBI Taxonomy" id="647910"/>
    <lineage>
        <taxon>Bacteria</taxon>
        <taxon>Bacillati</taxon>
        <taxon>Bacillota</taxon>
        <taxon>Bacilli</taxon>
        <taxon>Bacillales</taxon>
        <taxon>Listeriaceae</taxon>
        <taxon>Listeria</taxon>
    </lineage>
</organism>
<accession>A0A4V3DQ25</accession>
<reference evidence="2 3" key="1">
    <citation type="submission" date="2019-03" db="EMBL/GenBank/DDBJ databases">
        <title>Genomic Encyclopedia of Type Strains, Phase III (KMG-III): the genomes of soil and plant-associated and newly described type strains.</title>
        <authorList>
            <person name="Whitman W."/>
        </authorList>
    </citation>
    <scope>NUCLEOTIDE SEQUENCE [LARGE SCALE GENOMIC DNA]</scope>
    <source>
        <strain evidence="2 3">CECT 7972</strain>
    </source>
</reference>
<proteinExistence type="predicted"/>
<gene>
    <name evidence="2" type="ORF">DFP96_102142</name>
</gene>
<comment type="caution">
    <text evidence="2">The sequence shown here is derived from an EMBL/GenBank/DDBJ whole genome shotgun (WGS) entry which is preliminary data.</text>
</comment>
<keyword evidence="1" id="KW-0472">Membrane</keyword>
<dbReference type="AlphaFoldDB" id="A0A4V3DQ25"/>
<protein>
    <submittedName>
        <fullName evidence="2">Uncharacterized protein</fullName>
    </submittedName>
</protein>